<comment type="caution">
    <text evidence="1">The sequence shown here is derived from an EMBL/GenBank/DDBJ whole genome shotgun (WGS) entry which is preliminary data.</text>
</comment>
<reference evidence="1" key="1">
    <citation type="submission" date="2019-12" db="EMBL/GenBank/DDBJ databases">
        <title>Novel species isolated from a subtropical stream in China.</title>
        <authorList>
            <person name="Lu H."/>
        </authorList>
    </citation>
    <scope>NUCLEOTIDE SEQUENCE [LARGE SCALE GENOMIC DNA]</scope>
    <source>
        <strain evidence="1">FT81W</strain>
    </source>
</reference>
<dbReference type="RefSeq" id="WP_161085553.1">
    <property type="nucleotide sequence ID" value="NZ_WWCX01000048.1"/>
</dbReference>
<sequence length="311" mass="35169">MEQYQATGSVKADGYSRDVFEGLDADEKARVFDLLTTELPFSAEWLFFLDAEKALIAARDEEQKLRGNGYESVYMLQEQMVKYSGDLLYQRHMIEDYSGYISNLKPLVVDSIGRTPVNPAMVDFLRQVILTEANPSAVARAERRLSAALNTPRKVARMSGKFVAVSQFDGAANLLKMDLVSRTGDIVPADAVAEDDVAFGLFEIEKSAPGLHYLALLATPDGPLLVFKDGQYHPHLERTRIEITDDGKCSHIRIVDDGDIVFEVSYEDKFGTGLHPYNRTREDIDFYYWLSRKINDPKFYTTFTKDIAYID</sequence>
<accession>A0A845GQI3</accession>
<evidence type="ECO:0000313" key="1">
    <source>
        <dbReference type="EMBL" id="MYM96544.1"/>
    </source>
</evidence>
<dbReference type="Proteomes" id="UP000447355">
    <property type="component" value="Unassembled WGS sequence"/>
</dbReference>
<proteinExistence type="predicted"/>
<protein>
    <submittedName>
        <fullName evidence="1">Uncharacterized protein</fullName>
    </submittedName>
</protein>
<name>A0A845GQI3_9BURK</name>
<organism evidence="1 2">
    <name type="scientific">Duganella vulcania</name>
    <dbReference type="NCBI Taxonomy" id="2692166"/>
    <lineage>
        <taxon>Bacteria</taxon>
        <taxon>Pseudomonadati</taxon>
        <taxon>Pseudomonadota</taxon>
        <taxon>Betaproteobacteria</taxon>
        <taxon>Burkholderiales</taxon>
        <taxon>Oxalobacteraceae</taxon>
        <taxon>Telluria group</taxon>
        <taxon>Duganella</taxon>
    </lineage>
</organism>
<gene>
    <name evidence="1" type="ORF">GTP90_22060</name>
</gene>
<dbReference type="EMBL" id="WWCX01000048">
    <property type="protein sequence ID" value="MYM96544.1"/>
    <property type="molecule type" value="Genomic_DNA"/>
</dbReference>
<evidence type="ECO:0000313" key="2">
    <source>
        <dbReference type="Proteomes" id="UP000447355"/>
    </source>
</evidence>
<dbReference type="AlphaFoldDB" id="A0A845GQI3"/>